<evidence type="ECO:0000313" key="12">
    <source>
        <dbReference type="Proteomes" id="UP000826234"/>
    </source>
</evidence>
<dbReference type="InterPro" id="IPR000719">
    <property type="entry name" value="Prot_kinase_dom"/>
</dbReference>
<evidence type="ECO:0000256" key="6">
    <source>
        <dbReference type="ARBA" id="ARBA00022840"/>
    </source>
</evidence>
<accession>A0ABQ7SVI1</accession>
<comment type="catalytic activity">
    <reaction evidence="8">
        <text>L-seryl-[protein] + ATP = O-phospho-L-seryl-[protein] + ADP + H(+)</text>
        <dbReference type="Rhea" id="RHEA:17989"/>
        <dbReference type="Rhea" id="RHEA-COMP:9863"/>
        <dbReference type="Rhea" id="RHEA-COMP:11604"/>
        <dbReference type="ChEBI" id="CHEBI:15378"/>
        <dbReference type="ChEBI" id="CHEBI:29999"/>
        <dbReference type="ChEBI" id="CHEBI:30616"/>
        <dbReference type="ChEBI" id="CHEBI:83421"/>
        <dbReference type="ChEBI" id="CHEBI:456216"/>
        <dbReference type="EC" id="2.7.11.1"/>
    </reaction>
</comment>
<name>A0ABQ7SVI1_PHRPL</name>
<reference evidence="11 12" key="1">
    <citation type="journal article" date="2022" name="Gigascience">
        <title>A chromosome-level genome assembly and annotation of the desert horned lizard, Phrynosoma platyrhinos, provides insight into chromosomal rearrangements among reptiles.</title>
        <authorList>
            <person name="Koochekian N."/>
            <person name="Ascanio A."/>
            <person name="Farleigh K."/>
            <person name="Card D.C."/>
            <person name="Schield D.R."/>
            <person name="Castoe T.A."/>
            <person name="Jezkova T."/>
        </authorList>
    </citation>
    <scope>NUCLEOTIDE SEQUENCE [LARGE SCALE GENOMIC DNA]</scope>
    <source>
        <strain evidence="11">NK-2021</strain>
    </source>
</reference>
<evidence type="ECO:0000256" key="1">
    <source>
        <dbReference type="ARBA" id="ARBA00012513"/>
    </source>
</evidence>
<dbReference type="PANTHER" id="PTHR22983:SF6">
    <property type="entry name" value="SERINE_THREONINE-PROTEIN KINASE 36"/>
    <property type="match status" value="1"/>
</dbReference>
<keyword evidence="2" id="KW-0723">Serine/threonine-protein kinase</keyword>
<dbReference type="PANTHER" id="PTHR22983">
    <property type="entry name" value="PROTEIN KINASE RELATED"/>
    <property type="match status" value="1"/>
</dbReference>
<evidence type="ECO:0000256" key="2">
    <source>
        <dbReference type="ARBA" id="ARBA00022527"/>
    </source>
</evidence>
<dbReference type="SUPFAM" id="SSF56112">
    <property type="entry name" value="Protein kinase-like (PK-like)"/>
    <property type="match status" value="1"/>
</dbReference>
<proteinExistence type="predicted"/>
<dbReference type="PROSITE" id="PS00107">
    <property type="entry name" value="PROTEIN_KINASE_ATP"/>
    <property type="match status" value="1"/>
</dbReference>
<dbReference type="Gene3D" id="3.30.200.20">
    <property type="entry name" value="Phosphorylase Kinase, domain 1"/>
    <property type="match status" value="1"/>
</dbReference>
<dbReference type="InterPro" id="IPR011009">
    <property type="entry name" value="Kinase-like_dom_sf"/>
</dbReference>
<keyword evidence="3" id="KW-0808">Transferase</keyword>
<comment type="catalytic activity">
    <reaction evidence="7">
        <text>L-threonyl-[protein] + ATP = O-phospho-L-threonyl-[protein] + ADP + H(+)</text>
        <dbReference type="Rhea" id="RHEA:46608"/>
        <dbReference type="Rhea" id="RHEA-COMP:11060"/>
        <dbReference type="Rhea" id="RHEA-COMP:11605"/>
        <dbReference type="ChEBI" id="CHEBI:15378"/>
        <dbReference type="ChEBI" id="CHEBI:30013"/>
        <dbReference type="ChEBI" id="CHEBI:30616"/>
        <dbReference type="ChEBI" id="CHEBI:61977"/>
        <dbReference type="ChEBI" id="CHEBI:456216"/>
        <dbReference type="EC" id="2.7.11.1"/>
    </reaction>
</comment>
<evidence type="ECO:0000259" key="10">
    <source>
        <dbReference type="PROSITE" id="PS50011"/>
    </source>
</evidence>
<evidence type="ECO:0000256" key="3">
    <source>
        <dbReference type="ARBA" id="ARBA00022679"/>
    </source>
</evidence>
<keyword evidence="4 9" id="KW-0547">Nucleotide-binding</keyword>
<gene>
    <name evidence="11" type="ORF">JD844_022330</name>
</gene>
<evidence type="ECO:0000256" key="4">
    <source>
        <dbReference type="ARBA" id="ARBA00022741"/>
    </source>
</evidence>
<keyword evidence="5" id="KW-0418">Kinase</keyword>
<evidence type="ECO:0000256" key="7">
    <source>
        <dbReference type="ARBA" id="ARBA00047899"/>
    </source>
</evidence>
<dbReference type="Pfam" id="PF00069">
    <property type="entry name" value="Pkinase"/>
    <property type="match status" value="1"/>
</dbReference>
<comment type="caution">
    <text evidence="11">The sequence shown here is derived from an EMBL/GenBank/DDBJ whole genome shotgun (WGS) entry which is preliminary data.</text>
</comment>
<evidence type="ECO:0000256" key="8">
    <source>
        <dbReference type="ARBA" id="ARBA00048679"/>
    </source>
</evidence>
<evidence type="ECO:0000313" key="11">
    <source>
        <dbReference type="EMBL" id="KAH0621245.1"/>
    </source>
</evidence>
<dbReference type="EMBL" id="JAIPUX010003289">
    <property type="protein sequence ID" value="KAH0621245.1"/>
    <property type="molecule type" value="Genomic_DNA"/>
</dbReference>
<feature type="domain" description="Protein kinase" evidence="10">
    <location>
        <begin position="43"/>
        <end position="312"/>
    </location>
</feature>
<keyword evidence="12" id="KW-1185">Reference proteome</keyword>
<dbReference type="Proteomes" id="UP000826234">
    <property type="component" value="Unassembled WGS sequence"/>
</dbReference>
<feature type="binding site" evidence="9">
    <location>
        <position position="72"/>
    </location>
    <ligand>
        <name>ATP</name>
        <dbReference type="ChEBI" id="CHEBI:30616"/>
    </ligand>
</feature>
<evidence type="ECO:0000256" key="5">
    <source>
        <dbReference type="ARBA" id="ARBA00022777"/>
    </source>
</evidence>
<dbReference type="EC" id="2.7.11.1" evidence="1"/>
<protein>
    <recommendedName>
        <fullName evidence="1">non-specific serine/threonine protein kinase</fullName>
        <ecNumber evidence="1">2.7.11.1</ecNumber>
    </recommendedName>
</protein>
<organism evidence="11 12">
    <name type="scientific">Phrynosoma platyrhinos</name>
    <name type="common">Desert horned lizard</name>
    <dbReference type="NCBI Taxonomy" id="52577"/>
    <lineage>
        <taxon>Eukaryota</taxon>
        <taxon>Metazoa</taxon>
        <taxon>Chordata</taxon>
        <taxon>Craniata</taxon>
        <taxon>Vertebrata</taxon>
        <taxon>Euteleostomi</taxon>
        <taxon>Lepidosauria</taxon>
        <taxon>Squamata</taxon>
        <taxon>Bifurcata</taxon>
        <taxon>Unidentata</taxon>
        <taxon>Episquamata</taxon>
        <taxon>Toxicofera</taxon>
        <taxon>Iguania</taxon>
        <taxon>Phrynosomatidae</taxon>
        <taxon>Phrynosomatinae</taxon>
        <taxon>Phrynosoma</taxon>
    </lineage>
</organism>
<dbReference type="SMART" id="SM00220">
    <property type="entry name" value="S_TKc"/>
    <property type="match status" value="1"/>
</dbReference>
<dbReference type="InterPro" id="IPR017441">
    <property type="entry name" value="Protein_kinase_ATP_BS"/>
</dbReference>
<evidence type="ECO:0000256" key="9">
    <source>
        <dbReference type="PROSITE-ProRule" id="PRU10141"/>
    </source>
</evidence>
<sequence>MVELSGPHSEVVCTKKVAGSRRSRLGGQVDTHLSSHITIMERYHVLEMIGEGSFGRVYKGRRKYSTQIVALKFIPKVGRSQKELKNLQREIEIMRGLHHPNIVQMLDSFETDKELETQHSINSILRCRVLSNALFNFLHGFCPSFLTVPPKEVRSEEEWSVRMVAAFTAALAVSCAIPGRHTICQKAKKKVGVFLAFMILSSWCTAPSSSRELISQHVAEKLTENENQLLLNFLLGVEHPACALHCLKVLYACCHVNQTLCHHLVTPEVLNSLICHLQDKVPLDEVAQVQAAEGLLRLLSLLLLQLQFLPPQ</sequence>
<dbReference type="PROSITE" id="PS50011">
    <property type="entry name" value="PROTEIN_KINASE_DOM"/>
    <property type="match status" value="1"/>
</dbReference>
<keyword evidence="6 9" id="KW-0067">ATP-binding</keyword>